<keyword evidence="2" id="KW-0812">Transmembrane</keyword>
<feature type="transmembrane region" description="Helical" evidence="2">
    <location>
        <begin position="358"/>
        <end position="377"/>
    </location>
</feature>
<proteinExistence type="predicted"/>
<sequence>MSESRGDTPSDRFGAQPRIARPHSRQPGPEEQHQSDQAGATQVIRTQKMSPPSQRPLVARESTRRWNIGRDVVAAVLLVIALFVPWNLYFGGGIPNGHGGAFVLLIAATVLSLGAIAVTYAGPWRLFGSRFNPVVVGRLRAWLNAPYGLLVFGVVVFEVVQTVRYGGSANVPSGVGPGAWLGIAGSLLSAQPVITGTATDDMKFRRWLQSARIVGYASIALASLSFLFNLFWRVKSALPGSSGSGFGKQNVAIIATAVIYGVVALVAVVVASRWILRRSRVSRLAIIALGASTLLAGLIVWSLPIGRDIDGFHGIAQNTSTAGVGFEGYLAWTAAAAIFAPLMLLMTMTASQADVWRAAARTGLLLIVVWSVASVVMRVTDIVVSLSLKLPYSPYNSAATAAFDLVTAVIAVWIYINLLNRALPAVLITSACAVLVVLTVSRIVVGIALAPRVAGASAGAANPIYGNNLAQQITSTFDVVLCLLAVCVLVVAVVTGRSAPTTRRPTRTAAPASDAKTTRLETGQAETTKLAGGGAAQRSPKPRIHRPAQDSSQQTSADKPKIYRGQEDSGDGGRT</sequence>
<organism evidence="4 5">
    <name type="scientific">Mycobacterium noviomagense</name>
    <dbReference type="NCBI Taxonomy" id="459858"/>
    <lineage>
        <taxon>Bacteria</taxon>
        <taxon>Bacillati</taxon>
        <taxon>Actinomycetota</taxon>
        <taxon>Actinomycetes</taxon>
        <taxon>Mycobacteriales</taxon>
        <taxon>Mycobacteriaceae</taxon>
        <taxon>Mycobacterium</taxon>
    </lineage>
</organism>
<feature type="compositionally biased region" description="Low complexity" evidence="1">
    <location>
        <begin position="500"/>
        <end position="513"/>
    </location>
</feature>
<feature type="region of interest" description="Disordered" evidence="1">
    <location>
        <begin position="500"/>
        <end position="575"/>
    </location>
</feature>
<reference evidence="4 5" key="1">
    <citation type="submission" date="2017-02" db="EMBL/GenBank/DDBJ databases">
        <title>The new phylogeny of genus Mycobacterium.</title>
        <authorList>
            <person name="Tortoli E."/>
            <person name="Trovato A."/>
            <person name="Cirillo D.M."/>
        </authorList>
    </citation>
    <scope>NUCLEOTIDE SEQUENCE [LARGE SCALE GENOMIC DNA]</scope>
    <source>
        <strain evidence="4 5">DSM 45145</strain>
    </source>
</reference>
<keyword evidence="2" id="KW-1133">Transmembrane helix</keyword>
<feature type="transmembrane region" description="Helical" evidence="2">
    <location>
        <begin position="284"/>
        <end position="303"/>
    </location>
</feature>
<keyword evidence="5" id="KW-1185">Reference proteome</keyword>
<dbReference type="EMBL" id="MVIC01000044">
    <property type="protein sequence ID" value="ORB11746.1"/>
    <property type="molecule type" value="Genomic_DNA"/>
</dbReference>
<dbReference type="Proteomes" id="UP000192374">
    <property type="component" value="Unassembled WGS sequence"/>
</dbReference>
<feature type="transmembrane region" description="Helical" evidence="2">
    <location>
        <begin position="329"/>
        <end position="346"/>
    </location>
</feature>
<feature type="transmembrane region" description="Helical" evidence="2">
    <location>
        <begin position="101"/>
        <end position="121"/>
    </location>
</feature>
<evidence type="ECO:0000259" key="3">
    <source>
        <dbReference type="Pfam" id="PF25592"/>
    </source>
</evidence>
<feature type="transmembrane region" description="Helical" evidence="2">
    <location>
        <begin position="425"/>
        <end position="449"/>
    </location>
</feature>
<feature type="compositionally biased region" description="Basic and acidic residues" evidence="1">
    <location>
        <begin position="558"/>
        <end position="575"/>
    </location>
</feature>
<evidence type="ECO:0000313" key="4">
    <source>
        <dbReference type="EMBL" id="ORB11746.1"/>
    </source>
</evidence>
<protein>
    <recommendedName>
        <fullName evidence="3">DUF7937 domain-containing protein</fullName>
    </recommendedName>
</protein>
<feature type="transmembrane region" description="Helical" evidence="2">
    <location>
        <begin position="180"/>
        <end position="199"/>
    </location>
</feature>
<evidence type="ECO:0000313" key="5">
    <source>
        <dbReference type="Proteomes" id="UP000192374"/>
    </source>
</evidence>
<accession>A0ABX3T0R7</accession>
<dbReference type="Pfam" id="PF25592">
    <property type="entry name" value="DUF7937"/>
    <property type="match status" value="1"/>
</dbReference>
<feature type="transmembrane region" description="Helical" evidence="2">
    <location>
        <begin position="252"/>
        <end position="272"/>
    </location>
</feature>
<feature type="transmembrane region" description="Helical" evidence="2">
    <location>
        <begin position="397"/>
        <end position="418"/>
    </location>
</feature>
<feature type="transmembrane region" description="Helical" evidence="2">
    <location>
        <begin position="141"/>
        <end position="160"/>
    </location>
</feature>
<feature type="transmembrane region" description="Helical" evidence="2">
    <location>
        <begin position="72"/>
        <end position="89"/>
    </location>
</feature>
<comment type="caution">
    <text evidence="4">The sequence shown here is derived from an EMBL/GenBank/DDBJ whole genome shotgun (WGS) entry which is preliminary data.</text>
</comment>
<feature type="domain" description="DUF7937" evidence="3">
    <location>
        <begin position="68"/>
        <end position="496"/>
    </location>
</feature>
<evidence type="ECO:0000256" key="1">
    <source>
        <dbReference type="SAM" id="MobiDB-lite"/>
    </source>
</evidence>
<name>A0ABX3T0R7_9MYCO</name>
<evidence type="ECO:0000256" key="2">
    <source>
        <dbReference type="SAM" id="Phobius"/>
    </source>
</evidence>
<dbReference type="InterPro" id="IPR057697">
    <property type="entry name" value="DUF7937"/>
</dbReference>
<feature type="transmembrane region" description="Helical" evidence="2">
    <location>
        <begin position="469"/>
        <end position="494"/>
    </location>
</feature>
<keyword evidence="2" id="KW-0472">Membrane</keyword>
<feature type="region of interest" description="Disordered" evidence="1">
    <location>
        <begin position="1"/>
        <end position="41"/>
    </location>
</feature>
<gene>
    <name evidence="4" type="ORF">BST37_18365</name>
</gene>
<feature type="compositionally biased region" description="Basic and acidic residues" evidence="1">
    <location>
        <begin position="1"/>
        <end position="10"/>
    </location>
</feature>
<feature type="transmembrane region" description="Helical" evidence="2">
    <location>
        <begin position="211"/>
        <end position="232"/>
    </location>
</feature>